<dbReference type="KEGG" id="uam:UABAM_04886"/>
<dbReference type="Pfam" id="PF01965">
    <property type="entry name" value="DJ-1_PfpI"/>
    <property type="match status" value="1"/>
</dbReference>
<proteinExistence type="predicted"/>
<gene>
    <name evidence="2" type="ORF">UABAM_04886</name>
</gene>
<dbReference type="Gene3D" id="3.40.50.880">
    <property type="match status" value="1"/>
</dbReference>
<dbReference type="InterPro" id="IPR029062">
    <property type="entry name" value="Class_I_gatase-like"/>
</dbReference>
<feature type="domain" description="DJ-1/PfpI" evidence="1">
    <location>
        <begin position="27"/>
        <end position="208"/>
    </location>
</feature>
<dbReference type="SUPFAM" id="SSF52317">
    <property type="entry name" value="Class I glutamine amidotransferase-like"/>
    <property type="match status" value="1"/>
</dbReference>
<dbReference type="InterPro" id="IPR050325">
    <property type="entry name" value="Prot/Nucl_acid_deglycase"/>
</dbReference>
<dbReference type="OrthoDB" id="9792664at2"/>
<evidence type="ECO:0000259" key="1">
    <source>
        <dbReference type="Pfam" id="PF01965"/>
    </source>
</evidence>
<dbReference type="AlphaFoldDB" id="A0A5S9IS24"/>
<dbReference type="Proteomes" id="UP000326354">
    <property type="component" value="Chromosome"/>
</dbReference>
<evidence type="ECO:0000313" key="3">
    <source>
        <dbReference type="Proteomes" id="UP000326354"/>
    </source>
</evidence>
<dbReference type="EMBL" id="AP019860">
    <property type="protein sequence ID" value="BBM86500.1"/>
    <property type="molecule type" value="Genomic_DNA"/>
</dbReference>
<keyword evidence="3" id="KW-1185">Reference proteome</keyword>
<accession>A0A5S9IS24</accession>
<sequence>MRNLLILILSILCIYAEKEEQLKKIPKSVLMCVPHGFQPVEYFQPRKYFDEKKYHVEVAAKFDIPLAPDQRYIDQYPMVIPDVIFSKVDVNKYDVIIFVGGNGAWEDFFPNGDVHKIVTTAIKKNKKLALICAAAGLLAFVNNLDGKGVPVAKGRNITGYKKVAGALEFMGQVKYSTGDLSKPHVVVDGNFITARDQSSALLFAKTISAEMAK</sequence>
<organism evidence="2 3">
    <name type="scientific">Uabimicrobium amorphum</name>
    <dbReference type="NCBI Taxonomy" id="2596890"/>
    <lineage>
        <taxon>Bacteria</taxon>
        <taxon>Pseudomonadati</taxon>
        <taxon>Planctomycetota</taxon>
        <taxon>Candidatus Uabimicrobiia</taxon>
        <taxon>Candidatus Uabimicrobiales</taxon>
        <taxon>Candidatus Uabimicrobiaceae</taxon>
        <taxon>Candidatus Uabimicrobium</taxon>
    </lineage>
</organism>
<dbReference type="RefSeq" id="WP_151970554.1">
    <property type="nucleotide sequence ID" value="NZ_AP019860.1"/>
</dbReference>
<dbReference type="GO" id="GO:0005737">
    <property type="term" value="C:cytoplasm"/>
    <property type="evidence" value="ECO:0007669"/>
    <property type="project" value="TreeGrafter"/>
</dbReference>
<dbReference type="InterPro" id="IPR002818">
    <property type="entry name" value="DJ-1/PfpI"/>
</dbReference>
<protein>
    <submittedName>
        <fullName evidence="2">Thiazole biosynthesis protein ThiJ</fullName>
    </submittedName>
</protein>
<name>A0A5S9IS24_UABAM</name>
<reference evidence="2 3" key="1">
    <citation type="submission" date="2019-08" db="EMBL/GenBank/DDBJ databases">
        <title>Complete genome sequence of Candidatus Uab amorphum.</title>
        <authorList>
            <person name="Shiratori T."/>
            <person name="Suzuki S."/>
            <person name="Kakizawa Y."/>
            <person name="Ishida K."/>
        </authorList>
    </citation>
    <scope>NUCLEOTIDE SEQUENCE [LARGE SCALE GENOMIC DNA]</scope>
    <source>
        <strain evidence="2 3">SRT547</strain>
    </source>
</reference>
<dbReference type="PANTHER" id="PTHR48094">
    <property type="entry name" value="PROTEIN/NUCLEIC ACID DEGLYCASE DJ-1-RELATED"/>
    <property type="match status" value="1"/>
</dbReference>
<evidence type="ECO:0000313" key="2">
    <source>
        <dbReference type="EMBL" id="BBM86500.1"/>
    </source>
</evidence>